<dbReference type="Pfam" id="PF13359">
    <property type="entry name" value="DDE_Tnp_4"/>
    <property type="match status" value="1"/>
</dbReference>
<keyword evidence="6" id="KW-1185">Reference proteome</keyword>
<dbReference type="GO" id="GO:0046872">
    <property type="term" value="F:metal ion binding"/>
    <property type="evidence" value="ECO:0007669"/>
    <property type="project" value="UniProtKB-KW"/>
</dbReference>
<dbReference type="PANTHER" id="PTHR23080">
    <property type="entry name" value="THAP DOMAIN PROTEIN"/>
    <property type="match status" value="1"/>
</dbReference>
<dbReference type="EMBL" id="JBJQND010000002">
    <property type="protein sequence ID" value="KAL3886410.1"/>
    <property type="molecule type" value="Genomic_DNA"/>
</dbReference>
<gene>
    <name evidence="4" type="ORF">ACJMK2_008176</name>
    <name evidence="5" type="ORF">ACJMK2_026408</name>
</gene>
<dbReference type="InterPro" id="IPR027806">
    <property type="entry name" value="HARBI1_dom"/>
</dbReference>
<evidence type="ECO:0000259" key="3">
    <source>
        <dbReference type="Pfam" id="PF13359"/>
    </source>
</evidence>
<reference evidence="5 6" key="1">
    <citation type="submission" date="2024-11" db="EMBL/GenBank/DDBJ databases">
        <title>Chromosome-level genome assembly of the freshwater bivalve Anodonta woodiana.</title>
        <authorList>
            <person name="Chen X."/>
        </authorList>
    </citation>
    <scope>NUCLEOTIDE SEQUENCE [LARGE SCALE GENOMIC DNA]</scope>
    <source>
        <strain evidence="5">MN2024</strain>
        <tissue evidence="5">Gills</tissue>
    </source>
</reference>
<evidence type="ECO:0000313" key="4">
    <source>
        <dbReference type="EMBL" id="KAL3862189.1"/>
    </source>
</evidence>
<feature type="domain" description="DDE Tnp4" evidence="3">
    <location>
        <begin position="2"/>
        <end position="132"/>
    </location>
</feature>
<proteinExistence type="predicted"/>
<dbReference type="EMBL" id="JBJQND010000011">
    <property type="protein sequence ID" value="KAL3862189.1"/>
    <property type="molecule type" value="Genomic_DNA"/>
</dbReference>
<name>A0ABD3XL22_SINWO</name>
<sequence>MTWKILVGVSPCGVISFVSNCYAGSISDKKITELSGVLDLCEPGDSVMVDKGFLISDLTTPKGIDVIIPHFKSKMKQFTRRQVEETRRIANLRIHVEREIQRIKVFKILDGVMPICCHLTASDVFKICAALTTLQPSLVQD</sequence>
<dbReference type="PANTHER" id="PTHR23080:SF142">
    <property type="entry name" value="SI:CH211-69L10.4"/>
    <property type="match status" value="1"/>
</dbReference>
<protein>
    <recommendedName>
        <fullName evidence="3">DDE Tnp4 domain-containing protein</fullName>
    </recommendedName>
</protein>
<comment type="cofactor">
    <cofactor evidence="1">
        <name>a divalent metal cation</name>
        <dbReference type="ChEBI" id="CHEBI:60240"/>
    </cofactor>
</comment>
<dbReference type="AlphaFoldDB" id="A0ABD3XL22"/>
<evidence type="ECO:0000256" key="1">
    <source>
        <dbReference type="ARBA" id="ARBA00001968"/>
    </source>
</evidence>
<dbReference type="Proteomes" id="UP001634394">
    <property type="component" value="Unassembled WGS sequence"/>
</dbReference>
<evidence type="ECO:0000313" key="5">
    <source>
        <dbReference type="EMBL" id="KAL3886410.1"/>
    </source>
</evidence>
<organism evidence="5 6">
    <name type="scientific">Sinanodonta woodiana</name>
    <name type="common">Chinese pond mussel</name>
    <name type="synonym">Anodonta woodiana</name>
    <dbReference type="NCBI Taxonomy" id="1069815"/>
    <lineage>
        <taxon>Eukaryota</taxon>
        <taxon>Metazoa</taxon>
        <taxon>Spiralia</taxon>
        <taxon>Lophotrochozoa</taxon>
        <taxon>Mollusca</taxon>
        <taxon>Bivalvia</taxon>
        <taxon>Autobranchia</taxon>
        <taxon>Heteroconchia</taxon>
        <taxon>Palaeoheterodonta</taxon>
        <taxon>Unionida</taxon>
        <taxon>Unionoidea</taxon>
        <taxon>Unionidae</taxon>
        <taxon>Unioninae</taxon>
        <taxon>Sinanodonta</taxon>
    </lineage>
</organism>
<comment type="caution">
    <text evidence="5">The sequence shown here is derived from an EMBL/GenBank/DDBJ whole genome shotgun (WGS) entry which is preliminary data.</text>
</comment>
<evidence type="ECO:0000256" key="2">
    <source>
        <dbReference type="ARBA" id="ARBA00022723"/>
    </source>
</evidence>
<accession>A0ABD3XL22</accession>
<keyword evidence="2" id="KW-0479">Metal-binding</keyword>
<evidence type="ECO:0000313" key="6">
    <source>
        <dbReference type="Proteomes" id="UP001634394"/>
    </source>
</evidence>